<evidence type="ECO:0000313" key="3">
    <source>
        <dbReference type="EMBL" id="MER6165512.1"/>
    </source>
</evidence>
<organism evidence="3 4">
    <name type="scientific">Streptomyces violaceorubidus</name>
    <dbReference type="NCBI Taxonomy" id="284042"/>
    <lineage>
        <taxon>Bacteria</taxon>
        <taxon>Bacillati</taxon>
        <taxon>Actinomycetota</taxon>
        <taxon>Actinomycetes</taxon>
        <taxon>Kitasatosporales</taxon>
        <taxon>Streptomycetaceae</taxon>
        <taxon>Streptomyces</taxon>
    </lineage>
</organism>
<accession>A0ABV1SUV4</accession>
<proteinExistence type="predicted"/>
<keyword evidence="2" id="KW-0342">GTP-binding</keyword>
<dbReference type="EMBL" id="JBEOZY010000010">
    <property type="protein sequence ID" value="MER6165512.1"/>
    <property type="molecule type" value="Genomic_DNA"/>
</dbReference>
<keyword evidence="1" id="KW-0547">Nucleotide-binding</keyword>
<name>A0ABV1SUV4_9ACTN</name>
<gene>
    <name evidence="3" type="ORF">ABT188_13215</name>
</gene>
<evidence type="ECO:0000256" key="1">
    <source>
        <dbReference type="ARBA" id="ARBA00022741"/>
    </source>
</evidence>
<protein>
    <submittedName>
        <fullName evidence="3">Uncharacterized protein</fullName>
    </submittedName>
</protein>
<keyword evidence="4" id="KW-1185">Reference proteome</keyword>
<sequence>MNDAFTLLRRATDLLNEDVRAQSGVTVDDVRDCQRHHEWELVLDLLMEIADEQPVSSRFWSLLEDAARQMMLEHSADWCGWRASETQHGIFRARLSMLGTEEGGRRTAFSGQGQLRPLWDIGNRAPDGGQSTNIARVWVEGAPGLAPGESATVRLAPLSPEQWRHVRPGDVITMHEGRPVVGTAVIIEVSPPSAPGCEADVGVLRGRSRGG</sequence>
<dbReference type="Proteomes" id="UP001496720">
    <property type="component" value="Unassembled WGS sequence"/>
</dbReference>
<dbReference type="Gene3D" id="2.40.30.10">
    <property type="entry name" value="Translation factors"/>
    <property type="match status" value="1"/>
</dbReference>
<dbReference type="InterPro" id="IPR009001">
    <property type="entry name" value="Transl_elong_EF1A/Init_IF2_C"/>
</dbReference>
<evidence type="ECO:0000256" key="2">
    <source>
        <dbReference type="ARBA" id="ARBA00023134"/>
    </source>
</evidence>
<dbReference type="SUPFAM" id="SSF50465">
    <property type="entry name" value="EF-Tu/eEF-1alpha/eIF2-gamma C-terminal domain"/>
    <property type="match status" value="1"/>
</dbReference>
<reference evidence="3 4" key="1">
    <citation type="submission" date="2024-06" db="EMBL/GenBank/DDBJ databases">
        <title>The Natural Products Discovery Center: Release of the First 8490 Sequenced Strains for Exploring Actinobacteria Biosynthetic Diversity.</title>
        <authorList>
            <person name="Kalkreuter E."/>
            <person name="Kautsar S.A."/>
            <person name="Yang D."/>
            <person name="Bader C.D."/>
            <person name="Teijaro C.N."/>
            <person name="Fluegel L."/>
            <person name="Davis C.M."/>
            <person name="Simpson J.R."/>
            <person name="Lauterbach L."/>
            <person name="Steele A.D."/>
            <person name="Gui C."/>
            <person name="Meng S."/>
            <person name="Li G."/>
            <person name="Viehrig K."/>
            <person name="Ye F."/>
            <person name="Su P."/>
            <person name="Kiefer A.F."/>
            <person name="Nichols A."/>
            <person name="Cepeda A.J."/>
            <person name="Yan W."/>
            <person name="Fan B."/>
            <person name="Jiang Y."/>
            <person name="Adhikari A."/>
            <person name="Zheng C.-J."/>
            <person name="Schuster L."/>
            <person name="Cowan T.M."/>
            <person name="Smanski M.J."/>
            <person name="Chevrette M.G."/>
            <person name="De Carvalho L.P.S."/>
            <person name="Shen B."/>
        </authorList>
    </citation>
    <scope>NUCLEOTIDE SEQUENCE [LARGE SCALE GENOMIC DNA]</scope>
    <source>
        <strain evidence="3 4">NPDC001615</strain>
    </source>
</reference>
<evidence type="ECO:0000313" key="4">
    <source>
        <dbReference type="Proteomes" id="UP001496720"/>
    </source>
</evidence>
<dbReference type="RefSeq" id="WP_352147305.1">
    <property type="nucleotide sequence ID" value="NZ_JBEOZY010000010.1"/>
</dbReference>
<comment type="caution">
    <text evidence="3">The sequence shown here is derived from an EMBL/GenBank/DDBJ whole genome shotgun (WGS) entry which is preliminary data.</text>
</comment>